<dbReference type="PRINTS" id="PR00811">
    <property type="entry name" value="BCTERIALGSPD"/>
</dbReference>
<comment type="caution">
    <text evidence="4">The sequence shown here is derived from an EMBL/GenBank/DDBJ whole genome shotgun (WGS) entry which is preliminary data.</text>
</comment>
<feature type="domain" description="Type II/III secretion system secretin-like" evidence="2">
    <location>
        <begin position="253"/>
        <end position="418"/>
    </location>
</feature>
<comment type="similarity">
    <text evidence="1">Belongs to the bacterial secretin family.</text>
</comment>
<dbReference type="AlphaFoldDB" id="A0A261S4X3"/>
<dbReference type="Proteomes" id="UP000216020">
    <property type="component" value="Unassembled WGS sequence"/>
</dbReference>
<evidence type="ECO:0000313" key="5">
    <source>
        <dbReference type="Proteomes" id="UP000216020"/>
    </source>
</evidence>
<accession>A0A261S4X3</accession>
<dbReference type="Pfam" id="PF13629">
    <property type="entry name" value="T2SS-T3SS_pil_N"/>
    <property type="match status" value="1"/>
</dbReference>
<gene>
    <name evidence="4" type="ORF">CAL29_20870</name>
</gene>
<evidence type="ECO:0000259" key="2">
    <source>
        <dbReference type="Pfam" id="PF00263"/>
    </source>
</evidence>
<dbReference type="GO" id="GO:0009306">
    <property type="term" value="P:protein secretion"/>
    <property type="evidence" value="ECO:0007669"/>
    <property type="project" value="InterPro"/>
</dbReference>
<dbReference type="EMBL" id="NEVM01000005">
    <property type="protein sequence ID" value="OZI32386.1"/>
    <property type="molecule type" value="Genomic_DNA"/>
</dbReference>
<dbReference type="GO" id="GO:0015627">
    <property type="term" value="C:type II protein secretion system complex"/>
    <property type="evidence" value="ECO:0007669"/>
    <property type="project" value="TreeGrafter"/>
</dbReference>
<dbReference type="InterPro" id="IPR004846">
    <property type="entry name" value="T2SS/T3SS_dom"/>
</dbReference>
<dbReference type="InterPro" id="IPR001775">
    <property type="entry name" value="GspD/PilQ"/>
</dbReference>
<dbReference type="Pfam" id="PF00263">
    <property type="entry name" value="Secretin"/>
    <property type="match status" value="1"/>
</dbReference>
<feature type="domain" description="Pilus formation protein N-terminal" evidence="3">
    <location>
        <begin position="48"/>
        <end position="122"/>
    </location>
</feature>
<evidence type="ECO:0000313" key="4">
    <source>
        <dbReference type="EMBL" id="OZI32386.1"/>
    </source>
</evidence>
<dbReference type="OrthoDB" id="9775455at2"/>
<sequence length="461" mass="46824">MALALLAAIVPAHAQQLSPQTQRQSVQQGGVASRSAPAPRAAAAIAPAEELAVPLRGQYALPLTRSPSRIAVGDPEVADVKVLPPGPNRAGQVLVLGRKPGLTQLQVWSGADAAPQVWNVRVMGDVQAALAARGASGAARVDVAGGGAVVSGQSPSVLDHRNGVEAARAAAGKDKVVDVSTVGVSAIVQVEVKMVEVSRSTLKDVGINANFGKGPWGASSNLIPSGLASALGGTANGFVFAYDAARFGATLSLLESNGLARVLAQPTLLAQSGQSASFLAGGEIPVPEAGGLGTQSVVYKPFGIGLSVTPTVLSPSRIALKVAPEASELDPTNGIPIVNGNTTTVIPALSTRKADTTVELGDGETFIISGLVSRQTKAAVSKVPFLGDLPIIGAFFRGVSYSQDDRELVIVVTPHLVRPIARGVSLPLPGAREEVGNSAGTAWGYYLLGPAGGQQMPGFSR</sequence>
<name>A0A261S4X3_9BORD</name>
<organism evidence="4 5">
    <name type="scientific">Bordetella genomosp. 10</name>
    <dbReference type="NCBI Taxonomy" id="1416804"/>
    <lineage>
        <taxon>Bacteria</taxon>
        <taxon>Pseudomonadati</taxon>
        <taxon>Pseudomonadota</taxon>
        <taxon>Betaproteobacteria</taxon>
        <taxon>Burkholderiales</taxon>
        <taxon>Alcaligenaceae</taxon>
        <taxon>Bordetella</taxon>
    </lineage>
</organism>
<dbReference type="InterPro" id="IPR032789">
    <property type="entry name" value="T2SS-T3SS_pil_N"/>
</dbReference>
<reference evidence="5" key="1">
    <citation type="submission" date="2017-05" db="EMBL/GenBank/DDBJ databases">
        <title>Complete and WGS of Bordetella genogroups.</title>
        <authorList>
            <person name="Spilker T."/>
            <person name="Lipuma J."/>
        </authorList>
    </citation>
    <scope>NUCLEOTIDE SEQUENCE [LARGE SCALE GENOMIC DNA]</scope>
    <source>
        <strain evidence="5">AU16122</strain>
    </source>
</reference>
<dbReference type="InterPro" id="IPR050810">
    <property type="entry name" value="Bact_Secretion_Sys_Channel"/>
</dbReference>
<protein>
    <submittedName>
        <fullName evidence="4">Type II secretion system protein</fullName>
    </submittedName>
</protein>
<dbReference type="PANTHER" id="PTHR30332:SF17">
    <property type="entry name" value="TYPE IV PILIATION SYSTEM PROTEIN DR_0774-RELATED"/>
    <property type="match status" value="1"/>
</dbReference>
<proteinExistence type="inferred from homology"/>
<dbReference type="PANTHER" id="PTHR30332">
    <property type="entry name" value="PROBABLE GENERAL SECRETION PATHWAY PROTEIN D"/>
    <property type="match status" value="1"/>
</dbReference>
<keyword evidence="5" id="KW-1185">Reference proteome</keyword>
<evidence type="ECO:0000256" key="1">
    <source>
        <dbReference type="RuleBase" id="RU004003"/>
    </source>
</evidence>
<evidence type="ECO:0000259" key="3">
    <source>
        <dbReference type="Pfam" id="PF13629"/>
    </source>
</evidence>